<dbReference type="PROSITE" id="PS51873">
    <property type="entry name" value="TRIAD"/>
    <property type="match status" value="1"/>
</dbReference>
<comment type="catalytic activity">
    <reaction evidence="1">
        <text>[E2 ubiquitin-conjugating enzyme]-S-ubiquitinyl-L-cysteine + [acceptor protein]-L-lysine = [E2 ubiquitin-conjugating enzyme]-L-cysteine + [acceptor protein]-N(6)-ubiquitinyl-L-lysine.</text>
        <dbReference type="EC" id="2.3.2.31"/>
    </reaction>
</comment>
<name>A0A8S2DR66_9BILA</name>
<evidence type="ECO:0000256" key="1">
    <source>
        <dbReference type="ARBA" id="ARBA00001798"/>
    </source>
</evidence>
<dbReference type="Gene3D" id="1.20.120.1750">
    <property type="match status" value="1"/>
</dbReference>
<dbReference type="PANTHER" id="PTHR11685">
    <property type="entry name" value="RBR FAMILY RING FINGER AND IBR DOMAIN-CONTAINING"/>
    <property type="match status" value="1"/>
</dbReference>
<organism evidence="10 12">
    <name type="scientific">Didymodactylos carnosus</name>
    <dbReference type="NCBI Taxonomy" id="1234261"/>
    <lineage>
        <taxon>Eukaryota</taxon>
        <taxon>Metazoa</taxon>
        <taxon>Spiralia</taxon>
        <taxon>Gnathifera</taxon>
        <taxon>Rotifera</taxon>
        <taxon>Eurotatoria</taxon>
        <taxon>Bdelloidea</taxon>
        <taxon>Philodinida</taxon>
        <taxon>Philodinidae</taxon>
        <taxon>Didymodactylos</taxon>
    </lineage>
</organism>
<dbReference type="GO" id="GO:0016567">
    <property type="term" value="P:protein ubiquitination"/>
    <property type="evidence" value="ECO:0007669"/>
    <property type="project" value="InterPro"/>
</dbReference>
<dbReference type="InterPro" id="IPR002867">
    <property type="entry name" value="IBR_dom"/>
</dbReference>
<protein>
    <recommendedName>
        <fullName evidence="2">RBR-type E3 ubiquitin transferase</fullName>
        <ecNumber evidence="2">2.3.2.31</ecNumber>
    </recommendedName>
</protein>
<evidence type="ECO:0000256" key="6">
    <source>
        <dbReference type="ARBA" id="ARBA00022771"/>
    </source>
</evidence>
<dbReference type="EC" id="2.3.2.31" evidence="2"/>
<gene>
    <name evidence="10" type="ORF">OVA965_LOCUS15046</name>
    <name evidence="11" type="ORF">TMI583_LOCUS15052</name>
</gene>
<keyword evidence="3" id="KW-0808">Transferase</keyword>
<evidence type="ECO:0000256" key="2">
    <source>
        <dbReference type="ARBA" id="ARBA00012251"/>
    </source>
</evidence>
<comment type="caution">
    <text evidence="10">The sequence shown here is derived from an EMBL/GenBank/DDBJ whole genome shotgun (WGS) entry which is preliminary data.</text>
</comment>
<dbReference type="EMBL" id="CAJOBA010006686">
    <property type="protein sequence ID" value="CAF3779993.1"/>
    <property type="molecule type" value="Genomic_DNA"/>
</dbReference>
<evidence type="ECO:0000259" key="9">
    <source>
        <dbReference type="PROSITE" id="PS51873"/>
    </source>
</evidence>
<evidence type="ECO:0000256" key="5">
    <source>
        <dbReference type="ARBA" id="ARBA00022737"/>
    </source>
</evidence>
<dbReference type="AlphaFoldDB" id="A0A8S2DR66"/>
<keyword evidence="6" id="KW-0863">Zinc-finger</keyword>
<evidence type="ECO:0000256" key="3">
    <source>
        <dbReference type="ARBA" id="ARBA00022679"/>
    </source>
</evidence>
<evidence type="ECO:0000313" key="12">
    <source>
        <dbReference type="Proteomes" id="UP000677228"/>
    </source>
</evidence>
<reference evidence="10" key="1">
    <citation type="submission" date="2021-02" db="EMBL/GenBank/DDBJ databases">
        <authorList>
            <person name="Nowell W R."/>
        </authorList>
    </citation>
    <scope>NUCLEOTIDE SEQUENCE</scope>
</reference>
<dbReference type="Proteomes" id="UP000682733">
    <property type="component" value="Unassembled WGS sequence"/>
</dbReference>
<evidence type="ECO:0000313" key="10">
    <source>
        <dbReference type="EMBL" id="CAF1011149.1"/>
    </source>
</evidence>
<dbReference type="EMBL" id="CAJNOK010006677">
    <property type="protein sequence ID" value="CAF1011149.1"/>
    <property type="molecule type" value="Genomic_DNA"/>
</dbReference>
<dbReference type="SMART" id="SM00647">
    <property type="entry name" value="IBR"/>
    <property type="match status" value="1"/>
</dbReference>
<evidence type="ECO:0000256" key="4">
    <source>
        <dbReference type="ARBA" id="ARBA00022723"/>
    </source>
</evidence>
<feature type="non-terminal residue" evidence="10">
    <location>
        <position position="1"/>
    </location>
</feature>
<dbReference type="Pfam" id="PF22191">
    <property type="entry name" value="IBR_1"/>
    <property type="match status" value="1"/>
</dbReference>
<evidence type="ECO:0000256" key="8">
    <source>
        <dbReference type="ARBA" id="ARBA00022833"/>
    </source>
</evidence>
<keyword evidence="8" id="KW-0862">Zinc</keyword>
<keyword evidence="7" id="KW-0833">Ubl conjugation pathway</keyword>
<dbReference type="GO" id="GO:0008270">
    <property type="term" value="F:zinc ion binding"/>
    <property type="evidence" value="ECO:0007669"/>
    <property type="project" value="UniProtKB-KW"/>
</dbReference>
<keyword evidence="4" id="KW-0479">Metal-binding</keyword>
<sequence>TFVSLVNVRCLNKYERNIETCLVNFSRTFIKCPNKSCNNIVRITDSSSDFVRCRCGHEFCLSCKEEPHFPALCKSYKLYMTEVYRNGDLISDFNAIIKVEGRNCLSCNKFINKNGGCNHMTCLCGAQFCWTCYGWWSEHTAPDGSFKCPKPAVDMQVETLLKEHNDALKHYYTAILHRRERFYELQNKRMEHAKRLISTIPLDTFNSDTIQKQIDKREQLSKHTQSMAQYVNTLHRICEFVAVSADGYGDSEPQFKNVLPILETLTTNITQVLEGGRGYKAIEQLKDLYDKTQKEIQKLRRAVTMRNLRMKSGYLTS</sequence>
<dbReference type="GO" id="GO:0061630">
    <property type="term" value="F:ubiquitin protein ligase activity"/>
    <property type="evidence" value="ECO:0007669"/>
    <property type="project" value="UniProtKB-EC"/>
</dbReference>
<proteinExistence type="predicted"/>
<feature type="domain" description="RING-type" evidence="9">
    <location>
        <begin position="1"/>
        <end position="152"/>
    </location>
</feature>
<dbReference type="SUPFAM" id="SSF57850">
    <property type="entry name" value="RING/U-box"/>
    <property type="match status" value="2"/>
</dbReference>
<dbReference type="Pfam" id="PF01485">
    <property type="entry name" value="IBR"/>
    <property type="match status" value="1"/>
</dbReference>
<dbReference type="Proteomes" id="UP000677228">
    <property type="component" value="Unassembled WGS sequence"/>
</dbReference>
<evidence type="ECO:0000256" key="7">
    <source>
        <dbReference type="ARBA" id="ARBA00022786"/>
    </source>
</evidence>
<accession>A0A8S2DR66</accession>
<keyword evidence="5" id="KW-0677">Repeat</keyword>
<evidence type="ECO:0000313" key="11">
    <source>
        <dbReference type="EMBL" id="CAF3779993.1"/>
    </source>
</evidence>
<dbReference type="InterPro" id="IPR031127">
    <property type="entry name" value="E3_UB_ligase_RBR"/>
</dbReference>
<dbReference type="InterPro" id="IPR044066">
    <property type="entry name" value="TRIAD_supradom"/>
</dbReference>